<sequence length="506" mass="55740">MSLLSIRPESSAFSFKPSATSAGGRQQGTPAHHTLRRDVPRGRPAARRLAGAAALAAVLGITLAGCDSQKVQVIDTAGLAAKLGSADYVIMDTRDDSLYNGFHDQGAPRGGHIRGAGQFTTAWLDYIAPEKFEEFAAGKGITKDRTVVFYDSNPDNLERVSAEFASRGYKVAVYKDYLAWANDPAQPMDAFPNYPLSVSPQWLDRLMRGGKPESYDNDQYMLFEVSWGPREKSNAYMQHIVGAYHFDTDWIENAPVWNLSDPKVIEQNLLKNGITHDKTIVLYSDNQLAALRVLWALKWAGVKDVRFLNGGLRGWVDAGLPTETKVNTPEPAEHFGVTIPANPQINISMPAQAQAAQKEGLKLISNRSWDEYIGKVSGYDYIPGKGEPKGAIWGFAGTDSSNMADYYDPDNTLRNPNEIFALWKGQNIHAGDKLAFYCGTGWRAGVPWFMTQLAGWKDTFIYDGGWNAWQMDSVYPVQKGAPGNMSKPDAHNDFGKVHKQGASCKS</sequence>
<comment type="caution">
    <text evidence="4">The sequence shown here is derived from an EMBL/GenBank/DDBJ whole genome shotgun (WGS) entry which is preliminary data.</text>
</comment>
<dbReference type="PANTHER" id="PTHR43855:SF1">
    <property type="entry name" value="THIOSULFATE SULFURTRANSFERASE"/>
    <property type="match status" value="1"/>
</dbReference>
<feature type="domain" description="Rhodanese" evidence="3">
    <location>
        <begin position="239"/>
        <end position="324"/>
    </location>
</feature>
<evidence type="ECO:0000259" key="3">
    <source>
        <dbReference type="PROSITE" id="PS50206"/>
    </source>
</evidence>
<feature type="domain" description="Rhodanese" evidence="3">
    <location>
        <begin position="84"/>
        <end position="189"/>
    </location>
</feature>
<dbReference type="GO" id="GO:0016740">
    <property type="term" value="F:transferase activity"/>
    <property type="evidence" value="ECO:0007669"/>
    <property type="project" value="UniProtKB-KW"/>
</dbReference>
<keyword evidence="1" id="KW-0677">Repeat</keyword>
<dbReference type="AlphaFoldDB" id="A0A426FQ95"/>
<dbReference type="PANTHER" id="PTHR43855">
    <property type="entry name" value="THIOSULFATE SULFURTRANSFERASE"/>
    <property type="match status" value="1"/>
</dbReference>
<dbReference type="RefSeq" id="WP_125094291.1">
    <property type="nucleotide sequence ID" value="NZ_RRUE01000001.1"/>
</dbReference>
<keyword evidence="4" id="KW-0808">Transferase</keyword>
<dbReference type="PROSITE" id="PS50206">
    <property type="entry name" value="RHODANESE_3"/>
    <property type="match status" value="3"/>
</dbReference>
<evidence type="ECO:0000313" key="5">
    <source>
        <dbReference type="Proteomes" id="UP000270261"/>
    </source>
</evidence>
<name>A0A426FQ95_9BURK</name>
<dbReference type="OrthoDB" id="9789585at2"/>
<accession>A0A426FQ95</accession>
<proteinExistence type="predicted"/>
<dbReference type="Proteomes" id="UP000270261">
    <property type="component" value="Unassembled WGS sequence"/>
</dbReference>
<feature type="compositionally biased region" description="Polar residues" evidence="2">
    <location>
        <begin position="11"/>
        <end position="29"/>
    </location>
</feature>
<dbReference type="CDD" id="cd01448">
    <property type="entry name" value="TST_Repeat_1"/>
    <property type="match status" value="1"/>
</dbReference>
<dbReference type="InterPro" id="IPR001763">
    <property type="entry name" value="Rhodanese-like_dom"/>
</dbReference>
<dbReference type="EMBL" id="RRUE01000001">
    <property type="protein sequence ID" value="RRN44859.1"/>
    <property type="molecule type" value="Genomic_DNA"/>
</dbReference>
<dbReference type="CDD" id="cd01449">
    <property type="entry name" value="TST_Repeat_2"/>
    <property type="match status" value="1"/>
</dbReference>
<gene>
    <name evidence="4" type="ORF">EHV23_00790</name>
</gene>
<feature type="region of interest" description="Disordered" evidence="2">
    <location>
        <begin position="1"/>
        <end position="41"/>
    </location>
</feature>
<reference evidence="4 5" key="1">
    <citation type="submission" date="2018-11" db="EMBL/GenBank/DDBJ databases">
        <title>Genome sequencing of Lautropia sp. KCOM 2505 (= ChDC F240).</title>
        <authorList>
            <person name="Kook J.-K."/>
            <person name="Park S.-N."/>
            <person name="Lim Y.K."/>
        </authorList>
    </citation>
    <scope>NUCLEOTIDE SEQUENCE [LARGE SCALE GENOMIC DNA]</scope>
    <source>
        <strain evidence="4 5">KCOM 2505</strain>
    </source>
</reference>
<dbReference type="InterPro" id="IPR051126">
    <property type="entry name" value="Thiosulfate_sulfurtransferase"/>
</dbReference>
<protein>
    <submittedName>
        <fullName evidence="4">Sulfurtransferase</fullName>
    </submittedName>
</protein>
<evidence type="ECO:0000313" key="4">
    <source>
        <dbReference type="EMBL" id="RRN44859.1"/>
    </source>
</evidence>
<organism evidence="4 5">
    <name type="scientific">Lautropia dentalis</name>
    <dbReference type="NCBI Taxonomy" id="2490857"/>
    <lineage>
        <taxon>Bacteria</taxon>
        <taxon>Pseudomonadati</taxon>
        <taxon>Pseudomonadota</taxon>
        <taxon>Betaproteobacteria</taxon>
        <taxon>Burkholderiales</taxon>
        <taxon>Burkholderiaceae</taxon>
        <taxon>Lautropia</taxon>
    </lineage>
</organism>
<dbReference type="SMART" id="SM00450">
    <property type="entry name" value="RHOD"/>
    <property type="match status" value="3"/>
</dbReference>
<evidence type="ECO:0000256" key="2">
    <source>
        <dbReference type="SAM" id="MobiDB-lite"/>
    </source>
</evidence>
<feature type="region of interest" description="Disordered" evidence="2">
    <location>
        <begin position="485"/>
        <end position="506"/>
    </location>
</feature>
<evidence type="ECO:0000256" key="1">
    <source>
        <dbReference type="ARBA" id="ARBA00022737"/>
    </source>
</evidence>
<dbReference type="Gene3D" id="3.40.250.10">
    <property type="entry name" value="Rhodanese-like domain"/>
    <property type="match status" value="3"/>
</dbReference>
<dbReference type="Pfam" id="PF00581">
    <property type="entry name" value="Rhodanese"/>
    <property type="match status" value="3"/>
</dbReference>
<dbReference type="SUPFAM" id="SSF52821">
    <property type="entry name" value="Rhodanese/Cell cycle control phosphatase"/>
    <property type="match status" value="3"/>
</dbReference>
<feature type="domain" description="Rhodanese" evidence="3">
    <location>
        <begin position="357"/>
        <end position="474"/>
    </location>
</feature>
<keyword evidence="5" id="KW-1185">Reference proteome</keyword>
<dbReference type="InterPro" id="IPR036873">
    <property type="entry name" value="Rhodanese-like_dom_sf"/>
</dbReference>